<dbReference type="EMBL" id="BOVJ01000110">
    <property type="protein sequence ID" value="GIQ64898.1"/>
    <property type="molecule type" value="Genomic_DNA"/>
</dbReference>
<keyword evidence="2" id="KW-1185">Reference proteome</keyword>
<dbReference type="RefSeq" id="WP_213529381.1">
    <property type="nucleotide sequence ID" value="NZ_BOVJ01000110.1"/>
</dbReference>
<evidence type="ECO:0000313" key="2">
    <source>
        <dbReference type="Proteomes" id="UP000680304"/>
    </source>
</evidence>
<comment type="caution">
    <text evidence="1">The sequence shown here is derived from an EMBL/GenBank/DDBJ whole genome shotgun (WGS) entry which is preliminary data.</text>
</comment>
<evidence type="ECO:0000313" key="1">
    <source>
        <dbReference type="EMBL" id="GIQ64898.1"/>
    </source>
</evidence>
<reference evidence="1 2" key="1">
    <citation type="submission" date="2021-04" db="EMBL/GenBank/DDBJ databases">
        <title>Draft genome sequence of Paenibacillus cisolokensis, LC2-13A.</title>
        <authorList>
            <person name="Uke A."/>
            <person name="Chhe C."/>
            <person name="Baramee S."/>
            <person name="Kosugi A."/>
        </authorList>
    </citation>
    <scope>NUCLEOTIDE SEQUENCE [LARGE SCALE GENOMIC DNA]</scope>
    <source>
        <strain evidence="1 2">LC2-13A</strain>
    </source>
</reference>
<sequence>MGNHICKESLLDYLYEQIANCRYGFYDLDESLTRAFEMVAQEVERGRFDVENVMSVPIDRAWQDMFCEHLFEMGFNCYGNPIDDKDETLRSLERNVEGSEGGTFYCYENDTFRIMPYYWGDDEEISEMPNFVYKPTGYRLKWYKYALRDSYANQDVTYVQLDEMLRKCRESLGVSANDES</sequence>
<dbReference type="Proteomes" id="UP000680304">
    <property type="component" value="Unassembled WGS sequence"/>
</dbReference>
<protein>
    <submittedName>
        <fullName evidence="1">Uncharacterized protein</fullName>
    </submittedName>
</protein>
<proteinExistence type="predicted"/>
<name>A0ABQ4N9H3_9BACL</name>
<gene>
    <name evidence="1" type="ORF">PACILC2_34660</name>
</gene>
<organism evidence="1 2">
    <name type="scientific">Paenibacillus cisolokensis</name>
    <dbReference type="NCBI Taxonomy" id="1658519"/>
    <lineage>
        <taxon>Bacteria</taxon>
        <taxon>Bacillati</taxon>
        <taxon>Bacillota</taxon>
        <taxon>Bacilli</taxon>
        <taxon>Bacillales</taxon>
        <taxon>Paenibacillaceae</taxon>
        <taxon>Paenibacillus</taxon>
    </lineage>
</organism>
<accession>A0ABQ4N9H3</accession>